<evidence type="ECO:0000259" key="3">
    <source>
        <dbReference type="PROSITE" id="PS50263"/>
    </source>
</evidence>
<keyword evidence="5" id="KW-1185">Reference proteome</keyword>
<dbReference type="SUPFAM" id="SSF56317">
    <property type="entry name" value="Carbon-nitrogen hydrolase"/>
    <property type="match status" value="1"/>
</dbReference>
<feature type="active site" description="Proton acceptor" evidence="2">
    <location>
        <position position="43"/>
    </location>
</feature>
<dbReference type="EMBL" id="BMGY01000052">
    <property type="protein sequence ID" value="GGH90327.1"/>
    <property type="molecule type" value="Genomic_DNA"/>
</dbReference>
<dbReference type="Gene3D" id="3.60.110.10">
    <property type="entry name" value="Carbon-nitrogen hydrolase"/>
    <property type="match status" value="1"/>
</dbReference>
<dbReference type="RefSeq" id="WP_188563485.1">
    <property type="nucleotide sequence ID" value="NZ_BMGY01000052.1"/>
</dbReference>
<dbReference type="InterPro" id="IPR003010">
    <property type="entry name" value="C-N_Hydrolase"/>
</dbReference>
<dbReference type="CDD" id="cd07564">
    <property type="entry name" value="nitrilases_CHs"/>
    <property type="match status" value="1"/>
</dbReference>
<dbReference type="PROSITE" id="PS00920">
    <property type="entry name" value="NITRIL_CHT_1"/>
    <property type="match status" value="1"/>
</dbReference>
<feature type="domain" description="CN hydrolase" evidence="3">
    <location>
        <begin position="3"/>
        <end position="278"/>
    </location>
</feature>
<dbReference type="InterPro" id="IPR044149">
    <property type="entry name" value="Nitrilases_CHs"/>
</dbReference>
<organism evidence="4 5">
    <name type="scientific">Hymenobacter frigidus</name>
    <dbReference type="NCBI Taxonomy" id="1524095"/>
    <lineage>
        <taxon>Bacteria</taxon>
        <taxon>Pseudomonadati</taxon>
        <taxon>Bacteroidota</taxon>
        <taxon>Cytophagia</taxon>
        <taxon>Cytophagales</taxon>
        <taxon>Hymenobacteraceae</taxon>
        <taxon>Hymenobacter</taxon>
    </lineage>
</organism>
<sequence>MRLTVAAVQAAPIYLDLSASLAKAETLIGQAAAEGAQLVVFPETWLPGYPAWLDSCRDVNLWNSAPVKQVYRRLVENSVVVPGPVTEALAAAARAHGVVLNMSVHERVLMGPGRGTLYNSMLTFGPDGTLLHHHRKLMPTYTERLIWGQGDGRSLHAVDTPVGRVGGLICWEHWMPQARHVLHTSGEDIHVAAWPQVKEMNLVASRHYAFEGRCFVVACGAIMHARDLPAELEPAGELLGNPDALVLHGGSVIIGPDGAILAGPVYDEETILTAELDLARILEEQMALDVTGHYARPDVFGATGPQC</sequence>
<comment type="similarity">
    <text evidence="1">Belongs to the carbon-nitrogen hydrolase superfamily. Nitrilase family.</text>
</comment>
<evidence type="ECO:0000313" key="5">
    <source>
        <dbReference type="Proteomes" id="UP000637774"/>
    </source>
</evidence>
<accession>A0ABQ2ADP2</accession>
<comment type="caution">
    <text evidence="4">The sequence shown here is derived from an EMBL/GenBank/DDBJ whole genome shotgun (WGS) entry which is preliminary data.</text>
</comment>
<protein>
    <submittedName>
        <fullName evidence="4">Nitrilase</fullName>
    </submittedName>
</protein>
<evidence type="ECO:0000313" key="4">
    <source>
        <dbReference type="EMBL" id="GGH90327.1"/>
    </source>
</evidence>
<dbReference type="PANTHER" id="PTHR46044:SF1">
    <property type="entry name" value="CN HYDROLASE DOMAIN-CONTAINING PROTEIN"/>
    <property type="match status" value="1"/>
</dbReference>
<dbReference type="InterPro" id="IPR000132">
    <property type="entry name" value="Nitrilase/CN_hydratase_CS"/>
</dbReference>
<gene>
    <name evidence="4" type="ORF">GCM10011495_35940</name>
</gene>
<dbReference type="Pfam" id="PF00795">
    <property type="entry name" value="CN_hydrolase"/>
    <property type="match status" value="1"/>
</dbReference>
<dbReference type="InterPro" id="IPR036526">
    <property type="entry name" value="C-N_Hydrolase_sf"/>
</dbReference>
<reference evidence="5" key="1">
    <citation type="journal article" date="2019" name="Int. J. Syst. Evol. Microbiol.">
        <title>The Global Catalogue of Microorganisms (GCM) 10K type strain sequencing project: providing services to taxonomists for standard genome sequencing and annotation.</title>
        <authorList>
            <consortium name="The Broad Institute Genomics Platform"/>
            <consortium name="The Broad Institute Genome Sequencing Center for Infectious Disease"/>
            <person name="Wu L."/>
            <person name="Ma J."/>
        </authorList>
    </citation>
    <scope>NUCLEOTIDE SEQUENCE [LARGE SCALE GENOMIC DNA]</scope>
    <source>
        <strain evidence="5">CGMCC 1.14966</strain>
    </source>
</reference>
<evidence type="ECO:0000256" key="2">
    <source>
        <dbReference type="PROSITE-ProRule" id="PRU10139"/>
    </source>
</evidence>
<proteinExistence type="inferred from homology"/>
<dbReference type="PANTHER" id="PTHR46044">
    <property type="entry name" value="NITRILASE"/>
    <property type="match status" value="1"/>
</dbReference>
<evidence type="ECO:0000256" key="1">
    <source>
        <dbReference type="ARBA" id="ARBA00008129"/>
    </source>
</evidence>
<dbReference type="PROSITE" id="PS50263">
    <property type="entry name" value="CN_HYDROLASE"/>
    <property type="match status" value="1"/>
</dbReference>
<dbReference type="Proteomes" id="UP000637774">
    <property type="component" value="Unassembled WGS sequence"/>
</dbReference>
<name>A0ABQ2ADP2_9BACT</name>